<dbReference type="Proteomes" id="UP000534496">
    <property type="component" value="Unassembled WGS sequence"/>
</dbReference>
<reference evidence="2 4" key="2">
    <citation type="submission" date="2020-02" db="EMBL/GenBank/DDBJ databases">
        <authorList>
            <consortium name="PulseNet: The National Subtyping Network for Foodborne Disease Surveillance"/>
            <person name="Tarr C.L."/>
            <person name="Trees E."/>
            <person name="Katz L.S."/>
            <person name="Carleton-Romer H.A."/>
            <person name="Stroika S."/>
            <person name="Kucerova Z."/>
            <person name="Roache K.F."/>
            <person name="Sabol A.L."/>
            <person name="Besser J."/>
            <person name="Gerner-Smidt P."/>
        </authorList>
    </citation>
    <scope>NUCLEOTIDE SEQUENCE [LARGE SCALE GENOMIC DNA]</scope>
    <source>
        <strain evidence="2 4">PNUSAE005278</strain>
    </source>
</reference>
<name>A0A2X5Q4K4_ECOLX</name>
<evidence type="ECO:0000313" key="5">
    <source>
        <dbReference type="Proteomes" id="UP000534496"/>
    </source>
</evidence>
<proteinExistence type="predicted"/>
<reference evidence="3 5" key="1">
    <citation type="submission" date="2019-12" db="EMBL/GenBank/DDBJ databases">
        <authorList>
            <consortium name="NARMS: The National Antimicrobial Resistance Monitoring System"/>
        </authorList>
    </citation>
    <scope>NUCLEOTIDE SEQUENCE [LARGE SCALE GENOMIC DNA]</scope>
    <source>
        <strain evidence="3 5">CVM N19EC0189</strain>
    </source>
</reference>
<evidence type="ECO:0000313" key="4">
    <source>
        <dbReference type="Proteomes" id="UP000524010"/>
    </source>
</evidence>
<reference evidence="1" key="3">
    <citation type="submission" date="2023-10" db="EMBL/GenBank/DDBJ databases">
        <authorList>
            <person name="Leclercq S."/>
        </authorList>
    </citation>
    <scope>NUCLEOTIDE SEQUENCE</scope>
    <source>
        <strain evidence="1">F848</strain>
    </source>
</reference>
<accession>A0A2X5Q4K4</accession>
<dbReference type="EMBL" id="AASVQO010000004">
    <property type="protein sequence ID" value="EFH3672827.1"/>
    <property type="molecule type" value="Genomic_DNA"/>
</dbReference>
<comment type="caution">
    <text evidence="3">The sequence shown here is derived from an EMBL/GenBank/DDBJ whole genome shotgun (WGS) entry which is preliminary data.</text>
</comment>
<evidence type="ECO:0000313" key="1">
    <source>
        <dbReference type="EMBL" id="CAK1211916.1"/>
    </source>
</evidence>
<organism evidence="3 5">
    <name type="scientific">Escherichia coli</name>
    <dbReference type="NCBI Taxonomy" id="562"/>
    <lineage>
        <taxon>Bacteria</taxon>
        <taxon>Pseudomonadati</taxon>
        <taxon>Pseudomonadota</taxon>
        <taxon>Gammaproteobacteria</taxon>
        <taxon>Enterobacterales</taxon>
        <taxon>Enterobacteriaceae</taxon>
        <taxon>Escherichia</taxon>
    </lineage>
</organism>
<protein>
    <submittedName>
        <fullName evidence="3">Uncharacterized protein</fullName>
    </submittedName>
</protein>
<dbReference type="Proteomes" id="UP000524010">
    <property type="component" value="Unassembled WGS sequence"/>
</dbReference>
<evidence type="ECO:0000313" key="3">
    <source>
        <dbReference type="EMBL" id="EFH3672827.1"/>
    </source>
</evidence>
<dbReference type="Proteomes" id="UP001190091">
    <property type="component" value="Unassembled WGS sequence"/>
</dbReference>
<dbReference type="EMBL" id="CAUZHL010000003">
    <property type="protein sequence ID" value="CAK1211916.1"/>
    <property type="molecule type" value="Genomic_DNA"/>
</dbReference>
<dbReference type="RefSeq" id="WP_001232428.1">
    <property type="nucleotide sequence ID" value="NZ_CAJVCB010000009.1"/>
</dbReference>
<evidence type="ECO:0000313" key="2">
    <source>
        <dbReference type="EMBL" id="EFF8952863.1"/>
    </source>
</evidence>
<dbReference type="EMBL" id="AASRHK010000005">
    <property type="protein sequence ID" value="EFF8952863.1"/>
    <property type="molecule type" value="Genomic_DNA"/>
</dbReference>
<sequence>MRKSWTIEEDCKLLTLVRQLFSALVSHNRLNATMPFSQQLHDAFDSPDRDAAALLYRLEQAKILGFASRPGGDPTKQLFRCLISNDLALYDYSLTFPTLRKALHPDTVAAALNHFTISNPHEPLSNTINEIATALHLAPIQVEKILIDSGQITINSYRKCERVGEKNINNNLQDLISRQIPDITLIKEINACRAQVSQLYHVHERDGAEVIFSSDGTGFGKSYGVIQGYVEYLERFAKTQKSDDLFPEGGFTNLLFMSPQKSQIDLDSSQKEKILAASGEFICVLSRKDVADLDFMDWASGLKNRDRYIQWYEGAKGSKYIGGAMRSLNYHVLQIDRCEEQLKKLTTYGSQDTNYEREILEEQLKNCRHSIRNTIESACKLLFGPDSEKASIKEYIRRGLQARQERMQNAETARKPGKLEPKISVHEVYFELIKQVLPFEVCQYRPSVLLMTTNKFDTSTYRLAPRQRGEGVRFESVGFDLLIGGKLTPKDPQISTVAAAGHTGQVTYLRDEHFRRNPDCPFRQKNIRFTVIIDELHEAYTRLEETCHVKLITQENNLAHVISVAGRIHNAVLSLERRNKPKEAQTTFEQEMVKFITTLRNLLAEKCELSPGTRLGSILEMFRDQLGAFEVNGDAAERIISITRNVFSFNPKMYVNEEGLKRIRMRNSEGDITRTELYYEVENDANDTNPTLHDLFQLVSVILAACSEITNRHFKRWVKNGGQDNSSSQNTPLGQFVDAANNVAGVVRHIFDRTTDKNLLIDHFYTYLQPKTVFTMTPIAELNYVNRGAERTIILAFEMDLVQELPEAMLLRLLTGTHNKVIGLSATSGFSHTKNGNFNRHFLAHYSRDLGYRVVEREKADIDTLKALRGLRASIRNVDFRVFDDKQLKLTDIYQNCEIYRRTYDNFFDALKKPLEYDLKNTYKRRQCQRELEALLLAAWEGKNSLILSLSGTFKRAFISAWRTHQTTWRQQYGMHSRCDEKTDNGKKHDQILTFTPFKGRHTVHLVFFDSPLANVEDIRQETYLQNSNTVLVFMSSYKSAGTGLNYFVKYHDGDINDINAPRLDVDFERLVLINSSFYSEVKDNSGNLNTLPNYVTVLKHYADDDITVHKLADFNVNFAHGENYRLLMAEHDMSLFKVVVQAVGRVERRDTLLKTEIFLPRDVFRNVAFQFAALSEDSGNEVVSESMSLLNHRLMEECEKLSQGQSFNNAEQRLTFEQAIVANGRRIDEIHKRVLKTDWINKVRAGNLDYLEICNLFRDPDSFTDPQRWLAKLQANPLYTANRQMQSVHDALFIDRQQGNQTILLCHKRGPDGLAHRDYSALSDFAGGAREYRPELTLFPQYRNDVDFTPGNLVGELIRECDNIQEKAFKKWVPNPRLVPLLKGNVGEYLFDKVLKSYGVTPLSDQQVFERLEPLVYEFFDRFIEVGDDLLCIDVKRWATQLDDLTRAEETLEKSDNKIRQIRNIASQKADTEGQKQLQTALAGRYERIRFIYLNVAYSQNPNNLMWQDNVDHTIHYLNLLQTDYQYYQPKNRESGRAQENSKLRMTLDINPMLLTLLGVEKLPTKGKVS</sequence>
<gene>
    <name evidence="2" type="ORF">BTB68_000757</name>
    <name evidence="3" type="ORF">F9461_06270</name>
    <name evidence="1" type="ORF">FGAF848_29260</name>
</gene>